<evidence type="ECO:0000259" key="1">
    <source>
        <dbReference type="Pfam" id="PF13336"/>
    </source>
</evidence>
<dbReference type="RefSeq" id="WP_006963167.1">
    <property type="nucleotide sequence ID" value="NZ_CAVK010000193.1"/>
</dbReference>
<dbReference type="OrthoDB" id="9801795at2"/>
<dbReference type="EMBL" id="CAVK010000193">
    <property type="protein sequence ID" value="CCW19343.1"/>
    <property type="molecule type" value="Genomic_DNA"/>
</dbReference>
<dbReference type="AlphaFoldDB" id="N1MVK2"/>
<keyword evidence="3" id="KW-1185">Reference proteome</keyword>
<dbReference type="Gene3D" id="3.40.1080.10">
    <property type="entry name" value="Glutaconate Coenzyme A-transferase"/>
    <property type="match status" value="1"/>
</dbReference>
<reference evidence="2 3" key="1">
    <citation type="submission" date="2013-03" db="EMBL/GenBank/DDBJ databases">
        <authorList>
            <person name="Le V."/>
        </authorList>
    </citation>
    <scope>NUCLEOTIDE SEQUENCE [LARGE SCALE GENOMIC DNA]</scope>
    <source>
        <strain evidence="2 3">BiD32</strain>
    </source>
</reference>
<dbReference type="Gene3D" id="3.40.1080.20">
    <property type="entry name" value="Acetyl-CoA hydrolase/transferase C-terminal domain"/>
    <property type="match status" value="1"/>
</dbReference>
<organism evidence="2 3">
    <name type="scientific">Sphingobium indicum BiD32</name>
    <dbReference type="NCBI Taxonomy" id="1301087"/>
    <lineage>
        <taxon>Bacteria</taxon>
        <taxon>Pseudomonadati</taxon>
        <taxon>Pseudomonadota</taxon>
        <taxon>Alphaproteobacteria</taxon>
        <taxon>Sphingomonadales</taxon>
        <taxon>Sphingomonadaceae</taxon>
        <taxon>Sphingobium</taxon>
    </lineage>
</organism>
<gene>
    <name evidence="2" type="ORF">EBBID32_37090</name>
</gene>
<dbReference type="SUPFAM" id="SSF100950">
    <property type="entry name" value="NagB/RpiA/CoA transferase-like"/>
    <property type="match status" value="2"/>
</dbReference>
<dbReference type="InterPro" id="IPR026888">
    <property type="entry name" value="AcetylCoA_hyd_C"/>
</dbReference>
<evidence type="ECO:0000313" key="2">
    <source>
        <dbReference type="EMBL" id="CCW19343.1"/>
    </source>
</evidence>
<dbReference type="Proteomes" id="UP000013201">
    <property type="component" value="Unassembled WGS sequence"/>
</dbReference>
<name>N1MVK2_9SPHN</name>
<dbReference type="InterPro" id="IPR046433">
    <property type="entry name" value="ActCoA_hydro"/>
</dbReference>
<protein>
    <submittedName>
        <fullName evidence="2">4-hydroxybutyrate coenzyme A transferase</fullName>
    </submittedName>
</protein>
<dbReference type="PANTHER" id="PTHR21432">
    <property type="entry name" value="ACETYL-COA HYDROLASE-RELATED"/>
    <property type="match status" value="1"/>
</dbReference>
<dbReference type="PANTHER" id="PTHR21432:SF20">
    <property type="entry name" value="ACETYL-COA HYDROLASE"/>
    <property type="match status" value="1"/>
</dbReference>
<dbReference type="Pfam" id="PF13336">
    <property type="entry name" value="AcetylCoA_hyd_C"/>
    <property type="match status" value="1"/>
</dbReference>
<accession>N1MVK2</accession>
<reference evidence="3" key="2">
    <citation type="submission" date="2013-04" db="EMBL/GenBank/DDBJ databases">
        <title>Bisphenol A degrading Sphingobium sp. strain BiD32.</title>
        <authorList>
            <person name="Nielsen J.L."/>
            <person name="Zhou N.A."/>
            <person name="Kjeldal H."/>
        </authorList>
    </citation>
    <scope>NUCLEOTIDE SEQUENCE [LARGE SCALE GENOMIC DNA]</scope>
    <source>
        <strain evidence="3">BiD32</strain>
    </source>
</reference>
<sequence>MRERQLNANWRSHFDKNFITVEQAAGMVSSGDRIYLVTQHEPPSLMASLIGRATELRDVELRSLRVMNNFGIFEPEWAPMIRGNVTMVGAENRHAVEGGWTDFTVIGFGDVNRAFDQRRPGSAAYDYCWLTVSPPNEQGFCCAGSHLWDLRMGMRSSKLNIAGINRHLPRTFGDTWIHVSEIDYFFAEDEPPPVRGPLTVSPLVKAVAGHVSTLIRDRDTIQVGMGSTSNMLALAGAFDDKEDLGYFAEMAGAGIIDLVKKGVINSKYATLHPNKIVTVGAGGSPEEYTYISDNPMFEFYDFDHMLNPALISRNDNMVSINNALSVDLRGQINVVSMGPKLFGGSGGQLAYHLGACMSKGGRAITVLPSTTSDGSISRIVSEHPQGQMVTVPWDLADTIVTEFGVADLVGKTMRERASALIEIAHPDHRPELRKAASTLL</sequence>
<comment type="caution">
    <text evidence="2">The sequence shown here is derived from an EMBL/GenBank/DDBJ whole genome shotgun (WGS) entry which is preliminary data.</text>
</comment>
<dbReference type="InterPro" id="IPR038460">
    <property type="entry name" value="AcetylCoA_hyd_C_sf"/>
</dbReference>
<dbReference type="GO" id="GO:0008775">
    <property type="term" value="F:acetate CoA-transferase activity"/>
    <property type="evidence" value="ECO:0007669"/>
    <property type="project" value="InterPro"/>
</dbReference>
<proteinExistence type="predicted"/>
<dbReference type="InterPro" id="IPR037171">
    <property type="entry name" value="NagB/RpiA_transferase-like"/>
</dbReference>
<keyword evidence="2" id="KW-0808">Transferase</keyword>
<dbReference type="GO" id="GO:0006083">
    <property type="term" value="P:acetate metabolic process"/>
    <property type="evidence" value="ECO:0007669"/>
    <property type="project" value="InterPro"/>
</dbReference>
<evidence type="ECO:0000313" key="3">
    <source>
        <dbReference type="Proteomes" id="UP000013201"/>
    </source>
</evidence>
<feature type="domain" description="Acetyl-CoA hydrolase/transferase C-terminal" evidence="1">
    <location>
        <begin position="283"/>
        <end position="436"/>
    </location>
</feature>
<dbReference type="Gene3D" id="3.30.750.70">
    <property type="entry name" value="4-hydroxybutyrate coenzyme like domains"/>
    <property type="match status" value="1"/>
</dbReference>